<accession>A0A9D2NAZ2</accession>
<evidence type="ECO:0000313" key="2">
    <source>
        <dbReference type="Proteomes" id="UP000823891"/>
    </source>
</evidence>
<dbReference type="EMBL" id="DWWS01000002">
    <property type="protein sequence ID" value="HJC22102.1"/>
    <property type="molecule type" value="Genomic_DNA"/>
</dbReference>
<organism evidence="1 2">
    <name type="scientific">Candidatus Eisenbergiella merdavium</name>
    <dbReference type="NCBI Taxonomy" id="2838551"/>
    <lineage>
        <taxon>Bacteria</taxon>
        <taxon>Bacillati</taxon>
        <taxon>Bacillota</taxon>
        <taxon>Clostridia</taxon>
        <taxon>Lachnospirales</taxon>
        <taxon>Lachnospiraceae</taxon>
        <taxon>Eisenbergiella</taxon>
    </lineage>
</organism>
<reference evidence="1" key="1">
    <citation type="journal article" date="2021" name="PeerJ">
        <title>Extensive microbial diversity within the chicken gut microbiome revealed by metagenomics and culture.</title>
        <authorList>
            <person name="Gilroy R."/>
            <person name="Ravi A."/>
            <person name="Getino M."/>
            <person name="Pursley I."/>
            <person name="Horton D.L."/>
            <person name="Alikhan N.F."/>
            <person name="Baker D."/>
            <person name="Gharbi K."/>
            <person name="Hall N."/>
            <person name="Watson M."/>
            <person name="Adriaenssens E.M."/>
            <person name="Foster-Nyarko E."/>
            <person name="Jarju S."/>
            <person name="Secka A."/>
            <person name="Antonio M."/>
            <person name="Oren A."/>
            <person name="Chaudhuri R.R."/>
            <person name="La Ragione R."/>
            <person name="Hildebrand F."/>
            <person name="Pallen M.J."/>
        </authorList>
    </citation>
    <scope>NUCLEOTIDE SEQUENCE</scope>
    <source>
        <strain evidence="1">USAMLcec2-132</strain>
    </source>
</reference>
<dbReference type="Proteomes" id="UP000823891">
    <property type="component" value="Unassembled WGS sequence"/>
</dbReference>
<protein>
    <submittedName>
        <fullName evidence="1">Uncharacterized protein</fullName>
    </submittedName>
</protein>
<comment type="caution">
    <text evidence="1">The sequence shown here is derived from an EMBL/GenBank/DDBJ whole genome shotgun (WGS) entry which is preliminary data.</text>
</comment>
<sequence length="251" mass="28774">MSDLTFHSEALYAFIPKNAAEKAKLYLSLTQNLMMKTRWQGEMSSAEMEVFMSIFEFNREEEILKLRRGEFMRGAVVGLAEAAAEGKVLAVLQVLRLWGDVPEYAKGRIEKETDLSLLEEWLRMAAKAESIDSFLIQSGLSEYRNGLADGRAQAVLDVFKMRWDVPEDVQNAVLSQSDLSLLADWLKKAVEAESPEDIFQEIVQWREQNSEAEMEKIERGMPQEWKREAKKKAEEMADERFHIPAACEPEC</sequence>
<evidence type="ECO:0000313" key="1">
    <source>
        <dbReference type="EMBL" id="HJC22102.1"/>
    </source>
</evidence>
<dbReference type="AlphaFoldDB" id="A0A9D2NAZ2"/>
<gene>
    <name evidence="1" type="ORF">H9761_00165</name>
</gene>
<reference evidence="1" key="2">
    <citation type="submission" date="2021-04" db="EMBL/GenBank/DDBJ databases">
        <authorList>
            <person name="Gilroy R."/>
        </authorList>
    </citation>
    <scope>NUCLEOTIDE SEQUENCE</scope>
    <source>
        <strain evidence="1">USAMLcec2-132</strain>
    </source>
</reference>
<proteinExistence type="predicted"/>
<name>A0A9D2NAZ2_9FIRM</name>